<comment type="caution">
    <text evidence="4">The sequence shown here is derived from an EMBL/GenBank/DDBJ whole genome shotgun (WGS) entry which is preliminary data.</text>
</comment>
<feature type="transmembrane region" description="Helical" evidence="2">
    <location>
        <begin position="89"/>
        <end position="110"/>
    </location>
</feature>
<dbReference type="PANTHER" id="PTHR14969">
    <property type="entry name" value="SPHINGOSINE-1-PHOSPHATE PHOSPHOHYDROLASE"/>
    <property type="match status" value="1"/>
</dbReference>
<gene>
    <name evidence="4" type="ORF">DI632_02330</name>
</gene>
<accession>A0A2W5BH01</accession>
<organism evidence="4 5">
    <name type="scientific">Sphingomonas hengshuiensis</name>
    <dbReference type="NCBI Taxonomy" id="1609977"/>
    <lineage>
        <taxon>Bacteria</taxon>
        <taxon>Pseudomonadati</taxon>
        <taxon>Pseudomonadota</taxon>
        <taxon>Alphaproteobacteria</taxon>
        <taxon>Sphingomonadales</taxon>
        <taxon>Sphingomonadaceae</taxon>
        <taxon>Sphingomonas</taxon>
    </lineage>
</organism>
<evidence type="ECO:0000256" key="2">
    <source>
        <dbReference type="SAM" id="Phobius"/>
    </source>
</evidence>
<feature type="domain" description="Phosphatidic acid phosphatase type 2/haloperoxidase" evidence="3">
    <location>
        <begin position="118"/>
        <end position="231"/>
    </location>
</feature>
<dbReference type="EMBL" id="QFNF01000003">
    <property type="protein sequence ID" value="PZO80398.1"/>
    <property type="molecule type" value="Genomic_DNA"/>
</dbReference>
<feature type="transmembrane region" description="Helical" evidence="2">
    <location>
        <begin position="188"/>
        <end position="210"/>
    </location>
</feature>
<dbReference type="Proteomes" id="UP000248614">
    <property type="component" value="Unassembled WGS sequence"/>
</dbReference>
<evidence type="ECO:0000313" key="5">
    <source>
        <dbReference type="Proteomes" id="UP000248614"/>
    </source>
</evidence>
<dbReference type="Pfam" id="PF01569">
    <property type="entry name" value="PAP2"/>
    <property type="match status" value="1"/>
</dbReference>
<dbReference type="InterPro" id="IPR036938">
    <property type="entry name" value="PAP2/HPO_sf"/>
</dbReference>
<dbReference type="SUPFAM" id="SSF48317">
    <property type="entry name" value="Acid phosphatase/Vanadium-dependent haloperoxidase"/>
    <property type="match status" value="1"/>
</dbReference>
<keyword evidence="2" id="KW-0472">Membrane</keyword>
<dbReference type="AlphaFoldDB" id="A0A2W5BH01"/>
<evidence type="ECO:0000313" key="4">
    <source>
        <dbReference type="EMBL" id="PZO80398.1"/>
    </source>
</evidence>
<feature type="transmembrane region" description="Helical" evidence="2">
    <location>
        <begin position="117"/>
        <end position="135"/>
    </location>
</feature>
<evidence type="ECO:0000259" key="3">
    <source>
        <dbReference type="SMART" id="SM00014"/>
    </source>
</evidence>
<proteinExistence type="predicted"/>
<protein>
    <recommendedName>
        <fullName evidence="3">Phosphatidic acid phosphatase type 2/haloperoxidase domain-containing protein</fullName>
    </recommendedName>
</protein>
<keyword evidence="2" id="KW-0812">Transmembrane</keyword>
<sequence length="255" mass="27478">MPFAPFRRQGYPSQMSPAFRPEPRPRHRQPWRIVGVAAIVGALSLLFVLARRVARGDSFALDQRLLLALRGIDGAPVGSERFTSMVRDVTALGSTTVLTIVVAFAALLLASAGRWRTGALVAIACAGGSWANMLFKQAVARTRPDLVPHLMAETSNSFPSGHAANSAIVYLTLATLAWPLLRHPAARGFAVAAAALLVVAIGVSRVYLGVHWPSDVLAGWLFGALWALGWWRIERRVLGERRGRRRCPATTGSAG</sequence>
<feature type="transmembrane region" description="Helical" evidence="2">
    <location>
        <begin position="216"/>
        <end position="233"/>
    </location>
</feature>
<reference evidence="4 5" key="1">
    <citation type="submission" date="2017-08" db="EMBL/GenBank/DDBJ databases">
        <title>Infants hospitalized years apart are colonized by the same room-sourced microbial strains.</title>
        <authorList>
            <person name="Brooks B."/>
            <person name="Olm M.R."/>
            <person name="Firek B.A."/>
            <person name="Baker R."/>
            <person name="Thomas B.C."/>
            <person name="Morowitz M.J."/>
            <person name="Banfield J.F."/>
        </authorList>
    </citation>
    <scope>NUCLEOTIDE SEQUENCE [LARGE SCALE GENOMIC DNA]</scope>
    <source>
        <strain evidence="4">S2_018_000_R3_110</strain>
    </source>
</reference>
<evidence type="ECO:0000256" key="1">
    <source>
        <dbReference type="SAM" id="MobiDB-lite"/>
    </source>
</evidence>
<feature type="transmembrane region" description="Helical" evidence="2">
    <location>
        <begin position="163"/>
        <end position="181"/>
    </location>
</feature>
<dbReference type="Gene3D" id="1.20.144.10">
    <property type="entry name" value="Phosphatidic acid phosphatase type 2/haloperoxidase"/>
    <property type="match status" value="1"/>
</dbReference>
<feature type="transmembrane region" description="Helical" evidence="2">
    <location>
        <begin position="30"/>
        <end position="50"/>
    </location>
</feature>
<dbReference type="SMART" id="SM00014">
    <property type="entry name" value="acidPPc"/>
    <property type="match status" value="1"/>
</dbReference>
<feature type="region of interest" description="Disordered" evidence="1">
    <location>
        <begin position="1"/>
        <end position="26"/>
    </location>
</feature>
<dbReference type="CDD" id="cd03392">
    <property type="entry name" value="PAP2_like_2"/>
    <property type="match status" value="1"/>
</dbReference>
<dbReference type="PANTHER" id="PTHR14969:SF13">
    <property type="entry name" value="AT30094P"/>
    <property type="match status" value="1"/>
</dbReference>
<keyword evidence="2" id="KW-1133">Transmembrane helix</keyword>
<name>A0A2W5BH01_9SPHN</name>
<dbReference type="InterPro" id="IPR000326">
    <property type="entry name" value="PAP2/HPO"/>
</dbReference>